<keyword evidence="4" id="KW-1185">Reference proteome</keyword>
<comment type="subcellular location">
    <subcellularLocation>
        <location evidence="1">Nucleus</location>
    </subcellularLocation>
</comment>
<dbReference type="GO" id="GO:0000723">
    <property type="term" value="P:telomere maintenance"/>
    <property type="evidence" value="ECO:0007669"/>
    <property type="project" value="TreeGrafter"/>
</dbReference>
<dbReference type="GO" id="GO:0000400">
    <property type="term" value="F:four-way junction DNA binding"/>
    <property type="evidence" value="ECO:0007669"/>
    <property type="project" value="TreeGrafter"/>
</dbReference>
<dbReference type="GO" id="GO:0003697">
    <property type="term" value="F:single-stranded DNA binding"/>
    <property type="evidence" value="ECO:0007669"/>
    <property type="project" value="TreeGrafter"/>
</dbReference>
<dbReference type="GO" id="GO:0007131">
    <property type="term" value="P:reciprocal meiotic recombination"/>
    <property type="evidence" value="ECO:0007669"/>
    <property type="project" value="TreeGrafter"/>
</dbReference>
<dbReference type="PANTHER" id="PTHR46457">
    <property type="entry name" value="DNA REPAIR PROTEIN RAD51 HOMOLOG 4"/>
    <property type="match status" value="1"/>
</dbReference>
<dbReference type="Proteomes" id="UP000549394">
    <property type="component" value="Unassembled WGS sequence"/>
</dbReference>
<dbReference type="GO" id="GO:0005815">
    <property type="term" value="C:microtubule organizing center"/>
    <property type="evidence" value="ECO:0007669"/>
    <property type="project" value="TreeGrafter"/>
</dbReference>
<reference evidence="3 4" key="1">
    <citation type="submission" date="2020-08" db="EMBL/GenBank/DDBJ databases">
        <authorList>
            <person name="Hejnol A."/>
        </authorList>
    </citation>
    <scope>NUCLEOTIDE SEQUENCE [LARGE SCALE GENOMIC DNA]</scope>
</reference>
<evidence type="ECO:0000313" key="4">
    <source>
        <dbReference type="Proteomes" id="UP000549394"/>
    </source>
</evidence>
<organism evidence="3 4">
    <name type="scientific">Dimorphilus gyrociliatus</name>
    <dbReference type="NCBI Taxonomy" id="2664684"/>
    <lineage>
        <taxon>Eukaryota</taxon>
        <taxon>Metazoa</taxon>
        <taxon>Spiralia</taxon>
        <taxon>Lophotrochozoa</taxon>
        <taxon>Annelida</taxon>
        <taxon>Polychaeta</taxon>
        <taxon>Polychaeta incertae sedis</taxon>
        <taxon>Dinophilidae</taxon>
        <taxon>Dimorphilus</taxon>
    </lineage>
</organism>
<accession>A0A7I8VZS5</accession>
<dbReference type="InterPro" id="IPR027417">
    <property type="entry name" value="P-loop_NTPase"/>
</dbReference>
<dbReference type="PANTHER" id="PTHR46457:SF1">
    <property type="entry name" value="DNA REPAIR PROTEIN RAD51 HOMOLOG 4"/>
    <property type="match status" value="1"/>
</dbReference>
<protein>
    <submittedName>
        <fullName evidence="3">Uncharacterized protein</fullName>
    </submittedName>
</protein>
<dbReference type="EMBL" id="CAJFCJ010000014">
    <property type="protein sequence ID" value="CAD5121374.1"/>
    <property type="molecule type" value="Genomic_DNA"/>
</dbReference>
<proteinExistence type="predicted"/>
<dbReference type="AlphaFoldDB" id="A0A7I8VZS5"/>
<dbReference type="GO" id="GO:0005657">
    <property type="term" value="C:replication fork"/>
    <property type="evidence" value="ECO:0007669"/>
    <property type="project" value="TreeGrafter"/>
</dbReference>
<dbReference type="GO" id="GO:0042148">
    <property type="term" value="P:DNA strand invasion"/>
    <property type="evidence" value="ECO:0007669"/>
    <property type="project" value="TreeGrafter"/>
</dbReference>
<comment type="caution">
    <text evidence="3">The sequence shown here is derived from an EMBL/GenBank/DDBJ whole genome shotgun (WGS) entry which is preliminary data.</text>
</comment>
<gene>
    <name evidence="3" type="ORF">DGYR_LOCUS9336</name>
</gene>
<dbReference type="Gene3D" id="3.40.50.300">
    <property type="entry name" value="P-loop containing nucleotide triphosphate hydrolases"/>
    <property type="match status" value="1"/>
</dbReference>
<evidence type="ECO:0000256" key="1">
    <source>
        <dbReference type="ARBA" id="ARBA00004123"/>
    </source>
</evidence>
<dbReference type="GO" id="GO:0033063">
    <property type="term" value="C:Rad51B-Rad51C-Rad51D-XRCC2 complex"/>
    <property type="evidence" value="ECO:0007669"/>
    <property type="project" value="TreeGrafter"/>
</dbReference>
<dbReference type="InterPro" id="IPR051988">
    <property type="entry name" value="HRR_RAD51_Paralog"/>
</dbReference>
<dbReference type="GO" id="GO:0000724">
    <property type="term" value="P:double-strand break repair via homologous recombination"/>
    <property type="evidence" value="ECO:0007669"/>
    <property type="project" value="TreeGrafter"/>
</dbReference>
<sequence length="278" mass="31570">MSIPSLNDIISNKEHIKKLRAFGVYNICQLIKEWPNIAKTVEMNDKRVCLASKQALDICSEIVESEMQNGMDVYNREISDKFPKTITIMKEQLHPADMVEIWGSADGRLSTICLEACCKISYNLKDCVVMYVHSNSPVLPMQIGSICKEFIPESDLKDASRALIKNILLSHVNDIYQLLDLVYCIANGGYDKLKFIFIDCIYQFIAGYFTVESERYIEIVQTVIDALRTLTASRRITIIYTNHLVRDEISDSVKPALGKLWATLPTKRIYISPPDGVC</sequence>
<evidence type="ECO:0000256" key="2">
    <source>
        <dbReference type="ARBA" id="ARBA00023242"/>
    </source>
</evidence>
<keyword evidence="2" id="KW-0539">Nucleus</keyword>
<evidence type="ECO:0000313" key="3">
    <source>
        <dbReference type="EMBL" id="CAD5121374.1"/>
    </source>
</evidence>
<dbReference type="GO" id="GO:0008094">
    <property type="term" value="F:ATP-dependent activity, acting on DNA"/>
    <property type="evidence" value="ECO:0007669"/>
    <property type="project" value="TreeGrafter"/>
</dbReference>
<name>A0A7I8VZS5_9ANNE</name>
<dbReference type="SUPFAM" id="SSF52540">
    <property type="entry name" value="P-loop containing nucleoside triphosphate hydrolases"/>
    <property type="match status" value="1"/>
</dbReference>